<dbReference type="FunCoup" id="A0A316VBW4">
    <property type="interactions" value="568"/>
</dbReference>
<dbReference type="Pfam" id="PF10587">
    <property type="entry name" value="EF-1_beta_acid"/>
    <property type="match status" value="1"/>
</dbReference>
<dbReference type="Gene3D" id="1.20.1050.130">
    <property type="match status" value="1"/>
</dbReference>
<feature type="domain" description="Translation elongation factor EF1B beta/delta subunit guanine nucleotide exchange" evidence="5">
    <location>
        <begin position="149"/>
        <end position="235"/>
    </location>
</feature>
<dbReference type="InterPro" id="IPR036282">
    <property type="entry name" value="Glutathione-S-Trfase_C_sf"/>
</dbReference>
<dbReference type="GeneID" id="37023697"/>
<dbReference type="InterPro" id="IPR014717">
    <property type="entry name" value="Transl_elong_EF1B/ribsomal_bS6"/>
</dbReference>
<gene>
    <name evidence="7" type="ORF">FA14DRAFT_192080</name>
</gene>
<dbReference type="InterPro" id="IPR049720">
    <property type="entry name" value="EF1B_bsu/dsu"/>
</dbReference>
<dbReference type="GO" id="GO:0003746">
    <property type="term" value="F:translation elongation factor activity"/>
    <property type="evidence" value="ECO:0007669"/>
    <property type="project" value="UniProtKB-KW"/>
</dbReference>
<dbReference type="STRING" id="1280837.A0A316VBW4"/>
<dbReference type="InterPro" id="IPR036219">
    <property type="entry name" value="eEF-1beta-like_sf"/>
</dbReference>
<organism evidence="7 8">
    <name type="scientific">Meira miltonrushii</name>
    <dbReference type="NCBI Taxonomy" id="1280837"/>
    <lineage>
        <taxon>Eukaryota</taxon>
        <taxon>Fungi</taxon>
        <taxon>Dikarya</taxon>
        <taxon>Basidiomycota</taxon>
        <taxon>Ustilaginomycotina</taxon>
        <taxon>Exobasidiomycetes</taxon>
        <taxon>Exobasidiales</taxon>
        <taxon>Brachybasidiaceae</taxon>
        <taxon>Meira</taxon>
    </lineage>
</organism>
<dbReference type="AlphaFoldDB" id="A0A316VBW4"/>
<dbReference type="PROSITE" id="PS00824">
    <property type="entry name" value="EF1BD_1"/>
    <property type="match status" value="1"/>
</dbReference>
<evidence type="ECO:0000256" key="3">
    <source>
        <dbReference type="ARBA" id="ARBA00022917"/>
    </source>
</evidence>
<dbReference type="InterPro" id="IPR018940">
    <property type="entry name" value="EF-1_beta_acid_region_euk"/>
</dbReference>
<proteinExistence type="inferred from homology"/>
<dbReference type="RefSeq" id="XP_025353347.1">
    <property type="nucleotide sequence ID" value="XM_025501916.1"/>
</dbReference>
<dbReference type="OrthoDB" id="331763at2759"/>
<evidence type="ECO:0000256" key="2">
    <source>
        <dbReference type="ARBA" id="ARBA00022768"/>
    </source>
</evidence>
<dbReference type="SUPFAM" id="SSF54984">
    <property type="entry name" value="eEF-1beta-like"/>
    <property type="match status" value="1"/>
</dbReference>
<evidence type="ECO:0000259" key="6">
    <source>
        <dbReference type="SMART" id="SM01182"/>
    </source>
</evidence>
<dbReference type="GO" id="GO:0005829">
    <property type="term" value="C:cytosol"/>
    <property type="evidence" value="ECO:0007669"/>
    <property type="project" value="TreeGrafter"/>
</dbReference>
<evidence type="ECO:0000256" key="4">
    <source>
        <dbReference type="RuleBase" id="RU003791"/>
    </source>
</evidence>
<dbReference type="GO" id="GO:0005853">
    <property type="term" value="C:eukaryotic translation elongation factor 1 complex"/>
    <property type="evidence" value="ECO:0007669"/>
    <property type="project" value="InterPro"/>
</dbReference>
<dbReference type="Proteomes" id="UP000245771">
    <property type="component" value="Unassembled WGS sequence"/>
</dbReference>
<dbReference type="Pfam" id="PF00736">
    <property type="entry name" value="EF1_GNE"/>
    <property type="match status" value="1"/>
</dbReference>
<dbReference type="FunFam" id="3.30.70.60:FF:000001">
    <property type="entry name" value="Elongation factor 1-beta 1 like"/>
    <property type="match status" value="1"/>
</dbReference>
<sequence length="235" mass="25327">MSAGLPDMSTDANLAALEKFLGDRSFVDGHTPSQADVAVYDAVRLPFEKKYPHVARWYQHIASYGVEHPGLHGDKAKAASLISGIFGASTPAGAAAAAGAAADDDDDVDLFGSDDDEDAEAERVKAERVAEYNKKKAEKEAVKGKTVHKSVVTLQVKPWDDETDMKALEASVRSIEKDGLVWGASKLVPVGYGVNMLQITLVVEDEKVSLDELQEEIAEFDDYVQSSDVAAMQKL</sequence>
<dbReference type="GO" id="GO:0005085">
    <property type="term" value="F:guanyl-nucleotide exchange factor activity"/>
    <property type="evidence" value="ECO:0007669"/>
    <property type="project" value="TreeGrafter"/>
</dbReference>
<dbReference type="InterPro" id="IPR001326">
    <property type="entry name" value="Transl_elong_EF1B_B/D_CS"/>
</dbReference>
<evidence type="ECO:0000313" key="7">
    <source>
        <dbReference type="EMBL" id="PWN33045.1"/>
    </source>
</evidence>
<protein>
    <recommendedName>
        <fullName evidence="9">Elongation factor 1-beta</fullName>
    </recommendedName>
</protein>
<dbReference type="Gene3D" id="3.30.70.60">
    <property type="match status" value="1"/>
</dbReference>
<dbReference type="SUPFAM" id="SSF47616">
    <property type="entry name" value="GST C-terminal domain-like"/>
    <property type="match status" value="1"/>
</dbReference>
<comment type="similarity">
    <text evidence="1 4">Belongs to the EF-1-beta/EF-1-delta family.</text>
</comment>
<evidence type="ECO:0000256" key="1">
    <source>
        <dbReference type="ARBA" id="ARBA00007411"/>
    </source>
</evidence>
<keyword evidence="8" id="KW-1185">Reference proteome</keyword>
<dbReference type="InterPro" id="IPR014038">
    <property type="entry name" value="EF1B_bsu/dsu_GNE"/>
</dbReference>
<name>A0A316VBW4_9BASI</name>
<dbReference type="SMART" id="SM01182">
    <property type="entry name" value="EF-1_beta_acid"/>
    <property type="match status" value="1"/>
</dbReference>
<dbReference type="CDD" id="cd00292">
    <property type="entry name" value="EF1B"/>
    <property type="match status" value="1"/>
</dbReference>
<keyword evidence="3 4" id="KW-0648">Protein biosynthesis</keyword>
<dbReference type="SMART" id="SM00888">
    <property type="entry name" value="EF1_GNE"/>
    <property type="match status" value="1"/>
</dbReference>
<reference evidence="7 8" key="1">
    <citation type="journal article" date="2018" name="Mol. Biol. Evol.">
        <title>Broad Genomic Sampling Reveals a Smut Pathogenic Ancestry of the Fungal Clade Ustilaginomycotina.</title>
        <authorList>
            <person name="Kijpornyongpan T."/>
            <person name="Mondo S.J."/>
            <person name="Barry K."/>
            <person name="Sandor L."/>
            <person name="Lee J."/>
            <person name="Lipzen A."/>
            <person name="Pangilinan J."/>
            <person name="LaButti K."/>
            <person name="Hainaut M."/>
            <person name="Henrissat B."/>
            <person name="Grigoriev I.V."/>
            <person name="Spatafora J.W."/>
            <person name="Aime M.C."/>
        </authorList>
    </citation>
    <scope>NUCLEOTIDE SEQUENCE [LARGE SCALE GENOMIC DNA]</scope>
    <source>
        <strain evidence="7 8">MCA 3882</strain>
    </source>
</reference>
<dbReference type="PANTHER" id="PTHR11595:SF21">
    <property type="entry name" value="ELONGATION FACTOR 1-BETA"/>
    <property type="match status" value="1"/>
</dbReference>
<keyword evidence="2 4" id="KW-0251">Elongation factor</keyword>
<dbReference type="PROSITE" id="PS00825">
    <property type="entry name" value="EF1BD_2"/>
    <property type="match status" value="1"/>
</dbReference>
<dbReference type="InParanoid" id="A0A316VBW4"/>
<accession>A0A316VBW4</accession>
<evidence type="ECO:0000259" key="5">
    <source>
        <dbReference type="SMART" id="SM00888"/>
    </source>
</evidence>
<evidence type="ECO:0008006" key="9">
    <source>
        <dbReference type="Google" id="ProtNLM"/>
    </source>
</evidence>
<feature type="domain" description="Elongation factor 1 beta central acidic region eukaryote" evidence="6">
    <location>
        <begin position="110"/>
        <end position="136"/>
    </location>
</feature>
<evidence type="ECO:0000313" key="8">
    <source>
        <dbReference type="Proteomes" id="UP000245771"/>
    </source>
</evidence>
<dbReference type="PANTHER" id="PTHR11595">
    <property type="entry name" value="EF-HAND AND COILED-COIL DOMAIN-CONTAINING FAMILY MEMBER"/>
    <property type="match status" value="1"/>
</dbReference>
<dbReference type="EMBL" id="KZ819605">
    <property type="protein sequence ID" value="PWN33045.1"/>
    <property type="molecule type" value="Genomic_DNA"/>
</dbReference>